<keyword evidence="2" id="KW-1185">Reference proteome</keyword>
<dbReference type="GeneID" id="73334712"/>
<accession>A0A9Q8SBH3</accession>
<gene>
    <name evidence="1" type="ORF">CLUP02_00655</name>
</gene>
<organism evidence="1 2">
    <name type="scientific">Colletotrichum lupini</name>
    <dbReference type="NCBI Taxonomy" id="145971"/>
    <lineage>
        <taxon>Eukaryota</taxon>
        <taxon>Fungi</taxon>
        <taxon>Dikarya</taxon>
        <taxon>Ascomycota</taxon>
        <taxon>Pezizomycotina</taxon>
        <taxon>Sordariomycetes</taxon>
        <taxon>Hypocreomycetidae</taxon>
        <taxon>Glomerellales</taxon>
        <taxon>Glomerellaceae</taxon>
        <taxon>Colletotrichum</taxon>
        <taxon>Colletotrichum acutatum species complex</taxon>
    </lineage>
</organism>
<dbReference type="RefSeq" id="XP_049135659.1">
    <property type="nucleotide sequence ID" value="XM_049279702.1"/>
</dbReference>
<name>A0A9Q8SBH3_9PEZI</name>
<reference evidence="1" key="1">
    <citation type="journal article" date="2021" name="Mol. Plant Microbe Interact.">
        <title>Complete Genome Sequence of the Plant-Pathogenic Fungus Colletotrichum lupini.</title>
        <authorList>
            <person name="Baroncelli R."/>
            <person name="Pensec F."/>
            <person name="Da Lio D."/>
            <person name="Boufleur T."/>
            <person name="Vicente I."/>
            <person name="Sarrocco S."/>
            <person name="Picot A."/>
            <person name="Baraldi E."/>
            <person name="Sukno S."/>
            <person name="Thon M."/>
            <person name="Le Floch G."/>
        </authorList>
    </citation>
    <scope>NUCLEOTIDE SEQUENCE</scope>
    <source>
        <strain evidence="1">IMI 504893</strain>
    </source>
</reference>
<dbReference type="KEGG" id="clup:CLUP02_00655"/>
<evidence type="ECO:0000313" key="1">
    <source>
        <dbReference type="EMBL" id="UQC74008.1"/>
    </source>
</evidence>
<sequence length="179" mass="20263">MIQNFCCSSWCSTGHEVIPEKIISTYRMSVFSATYSERGATGVSVMGSHGKYEMGGGGQRHALLLFCGKSPKLGNGTGKYLFGKGGVGHEFWVRPAGEPLHCYLVWLSDVDGDRAVLYCFLAPLLSFHYSRMDYSYYYWSTFWRCRSSTSRHWKRLVVVESYLVWALSRASRKSCVFLG</sequence>
<evidence type="ECO:0000313" key="2">
    <source>
        <dbReference type="Proteomes" id="UP000830671"/>
    </source>
</evidence>
<dbReference type="Proteomes" id="UP000830671">
    <property type="component" value="Chromosome 1"/>
</dbReference>
<protein>
    <submittedName>
        <fullName evidence="1">Uncharacterized protein</fullName>
    </submittedName>
</protein>
<dbReference type="EMBL" id="CP019471">
    <property type="protein sequence ID" value="UQC74008.1"/>
    <property type="molecule type" value="Genomic_DNA"/>
</dbReference>
<dbReference type="AlphaFoldDB" id="A0A9Q8SBH3"/>
<proteinExistence type="predicted"/>